<proteinExistence type="predicted"/>
<dbReference type="Proteomes" id="UP000530928">
    <property type="component" value="Unassembled WGS sequence"/>
</dbReference>
<gene>
    <name evidence="1" type="ORF">HNR30_000642</name>
</gene>
<name>A0A7W0CE21_9ACTN</name>
<dbReference type="InterPro" id="IPR034660">
    <property type="entry name" value="DinB/YfiT-like"/>
</dbReference>
<dbReference type="AlphaFoldDB" id="A0A7W0CE21"/>
<accession>A0A7W0CE21</accession>
<comment type="caution">
    <text evidence="1">The sequence shown here is derived from an EMBL/GenBank/DDBJ whole genome shotgun (WGS) entry which is preliminary data.</text>
</comment>
<dbReference type="EMBL" id="JACDUR010000001">
    <property type="protein sequence ID" value="MBA2889307.1"/>
    <property type="molecule type" value="Genomic_DNA"/>
</dbReference>
<organism evidence="1 2">
    <name type="scientific">Nonomuraea soli</name>
    <dbReference type="NCBI Taxonomy" id="1032476"/>
    <lineage>
        <taxon>Bacteria</taxon>
        <taxon>Bacillati</taxon>
        <taxon>Actinomycetota</taxon>
        <taxon>Actinomycetes</taxon>
        <taxon>Streptosporangiales</taxon>
        <taxon>Streptosporangiaceae</taxon>
        <taxon>Nonomuraea</taxon>
    </lineage>
</organism>
<keyword evidence="2" id="KW-1185">Reference proteome</keyword>
<reference evidence="1 2" key="1">
    <citation type="submission" date="2020-07" db="EMBL/GenBank/DDBJ databases">
        <title>Genomic Encyclopedia of Type Strains, Phase IV (KMG-IV): sequencing the most valuable type-strain genomes for metagenomic binning, comparative biology and taxonomic classification.</title>
        <authorList>
            <person name="Goeker M."/>
        </authorList>
    </citation>
    <scope>NUCLEOTIDE SEQUENCE [LARGE SCALE GENOMIC DNA]</scope>
    <source>
        <strain evidence="1 2">DSM 45533</strain>
    </source>
</reference>
<dbReference type="SUPFAM" id="SSF109854">
    <property type="entry name" value="DinB/YfiT-like putative metalloenzymes"/>
    <property type="match status" value="1"/>
</dbReference>
<evidence type="ECO:0000313" key="2">
    <source>
        <dbReference type="Proteomes" id="UP000530928"/>
    </source>
</evidence>
<dbReference type="RefSeq" id="WP_181608111.1">
    <property type="nucleotide sequence ID" value="NZ_BAABAM010000001.1"/>
</dbReference>
<evidence type="ECO:0000313" key="1">
    <source>
        <dbReference type="EMBL" id="MBA2889307.1"/>
    </source>
</evidence>
<protein>
    <submittedName>
        <fullName evidence="1">Uncharacterized protein (TIGR03083 family)</fullName>
    </submittedName>
</protein>
<sequence length="294" mass="31714">MADEYWRNGQPRPSRHGPDCPECALALASIGVLEQEIAPPPRLREAVLSKAGRVRPPARPEVVEAAVPYAAQLALMDELLAELSEDEWSAPVVKHGTVRGMVEHLAANDRPVAALMGVPEGPWPRLWRGQATTLLERFSRNAGPLLEVEVDLAGRAPARGPLRAAMVQRAFETWTHADDIRTALARPLTAPDPEHVRRIAGFGIPKLPGARQGPPRDVAVMISLLGPGGGTWTVSLSEVPGRRVPLALTLRADAVGFCRLMAGRVPPDDFPYEAEGRASLAHEVVWAASRLGCD</sequence>